<dbReference type="InParanoid" id="A0A2V0PGB6"/>
<comment type="caution">
    <text evidence="2">The sequence shown here is derived from an EMBL/GenBank/DDBJ whole genome shotgun (WGS) entry which is preliminary data.</text>
</comment>
<dbReference type="OrthoDB" id="8831087at2759"/>
<name>A0A2V0PGB6_9CHLO</name>
<feature type="compositionally biased region" description="Pro residues" evidence="1">
    <location>
        <begin position="1162"/>
        <end position="1174"/>
    </location>
</feature>
<evidence type="ECO:0000313" key="2">
    <source>
        <dbReference type="EMBL" id="GBF96943.1"/>
    </source>
</evidence>
<evidence type="ECO:0000256" key="1">
    <source>
        <dbReference type="SAM" id="MobiDB-lite"/>
    </source>
</evidence>
<dbReference type="STRING" id="307507.A0A2V0PGB6"/>
<evidence type="ECO:0000313" key="3">
    <source>
        <dbReference type="Proteomes" id="UP000247498"/>
    </source>
</evidence>
<accession>A0A2V0PGB6</accession>
<dbReference type="EMBL" id="BDRX01000089">
    <property type="protein sequence ID" value="GBF96943.1"/>
    <property type="molecule type" value="Genomic_DNA"/>
</dbReference>
<feature type="compositionally biased region" description="Gly residues" evidence="1">
    <location>
        <begin position="1145"/>
        <end position="1161"/>
    </location>
</feature>
<proteinExistence type="predicted"/>
<dbReference type="AlphaFoldDB" id="A0A2V0PGB6"/>
<sequence>MDMGPEGVQCWSNGNCPDNMCCPTFTAAAAKFCTPSVFSSTAQQVCDCRGLGGNIACPSTKPVCCPQSGRCVAAVGNCACSGTWDCPASSCCLKTEAQWTAGSNGVCSKAAASADSKKYCSCDDLNGATCSVCCAWGNRCARTADACLCSSSYYCPAGRCCSKTPAEFASGGVGLCSSKAINGGNTCSCSDLNGVAYNGPCCPTNDKPTLTPETDCPACSGYWECPSGYCCSKTAESHKADGQGVCRATALTGGGAEWCNCAGNNLNGATCPAPAGPQSESKCCLNGGGVCQDQCPCASNNDCNWGECCTATALTGALKGSVLRLGAGLCVKSPFAADGTQQCPNCNAFNEAGSCSGATPYCCGDGRCAANAAGCDCGSHNDCPDTYACGTNRKCTNKVIVDGKQIVKDCNDLGNRNMKCPSGASYCCVDGKCAASLAACKCRGNGQCPQGSCCTRQPGATARGNCSPGVWNSLKQVCPDCNNANSASCPTTKPVCCLDGKCAARDIDCAVVTPCSSDWDCPNRQCCNTLTGFCSAAIIVGGKQVCGDCQTAKDKKMACPSTKPICCAAPEGSRACAATEADCAGKLSGKDVAKYQAYHALFLDAYANATFAMDDAIFYYDEFNRPKPSEFEDFRSYVEQPSYDVDTCYGRQDPSIGAHGGSFKGLDFATAPKPLLVAADAAAQFWWEECNALKACAADLVADGITYSHFKSWTTTAAQKILAYLQQAPGGRSLLCPPRFYWGATYQIFHRSPDPSQPFFGVHNWPMMLNPVNFFLDGTDKPVNMLNLMLRSQQIKWYIPEAVLAMEGLIEMLISHDHSLPLWTAPLTNATVLSAPSAPASASAAGAGAWEAAAGTAAQGQAGEASLLLQPLSGVGLMDAGPLPAESYAAFGHVAGLQNPEALRRHPHLPSLYGCESTDAECAAESRRSLAAGDQVLTSRVEAMAAPFGAAALGAAAPANIAADDQCLDQIRDAYRKAKKADDLCSIMAGTAGFGIGSLKDLLDLAKLGNAVNVNKFVKDLILQRSQFISDVFCKVGACGSAKDFMDTLGKVSTAISIVECAEGVAAVSILSGGAAVLPGMIAGAGCLGAAAGIFGDVACDSASEVADRMDEAIGCCAGQCMTSTECQNYGASCIPRPDIPTCGGGGGGGGEGGGEGGGDGGPPPSPYTPPPYDMGPGWGNYAR</sequence>
<keyword evidence="3" id="KW-1185">Reference proteome</keyword>
<protein>
    <submittedName>
        <fullName evidence="2">Uncharacterized protein</fullName>
    </submittedName>
</protein>
<organism evidence="2 3">
    <name type="scientific">Raphidocelis subcapitata</name>
    <dbReference type="NCBI Taxonomy" id="307507"/>
    <lineage>
        <taxon>Eukaryota</taxon>
        <taxon>Viridiplantae</taxon>
        <taxon>Chlorophyta</taxon>
        <taxon>core chlorophytes</taxon>
        <taxon>Chlorophyceae</taxon>
        <taxon>CS clade</taxon>
        <taxon>Sphaeropleales</taxon>
        <taxon>Selenastraceae</taxon>
        <taxon>Raphidocelis</taxon>
    </lineage>
</organism>
<feature type="region of interest" description="Disordered" evidence="1">
    <location>
        <begin position="1145"/>
        <end position="1184"/>
    </location>
</feature>
<dbReference type="Proteomes" id="UP000247498">
    <property type="component" value="Unassembled WGS sequence"/>
</dbReference>
<gene>
    <name evidence="2" type="ORF">Rsub_09023</name>
</gene>
<reference evidence="2 3" key="1">
    <citation type="journal article" date="2018" name="Sci. Rep.">
        <title>Raphidocelis subcapitata (=Pseudokirchneriella subcapitata) provides an insight into genome evolution and environmental adaptations in the Sphaeropleales.</title>
        <authorList>
            <person name="Suzuki S."/>
            <person name="Yamaguchi H."/>
            <person name="Nakajima N."/>
            <person name="Kawachi M."/>
        </authorList>
    </citation>
    <scope>NUCLEOTIDE SEQUENCE [LARGE SCALE GENOMIC DNA]</scope>
    <source>
        <strain evidence="2 3">NIES-35</strain>
    </source>
</reference>